<feature type="transmembrane region" description="Helical" evidence="1">
    <location>
        <begin position="258"/>
        <end position="277"/>
    </location>
</feature>
<evidence type="ECO:0000256" key="1">
    <source>
        <dbReference type="SAM" id="Phobius"/>
    </source>
</evidence>
<reference evidence="3 4" key="1">
    <citation type="submission" date="2024-03" db="EMBL/GenBank/DDBJ databases">
        <title>The complete genome of Streptomyces sirii sp.nov.</title>
        <authorList>
            <person name="Zakalyukina Y.V."/>
            <person name="Belik A.R."/>
            <person name="Biryukov M.V."/>
            <person name="Baturina O.A."/>
            <person name="Kabilov M.R."/>
        </authorList>
    </citation>
    <scope>NUCLEOTIDE SEQUENCE [LARGE SCALE GENOMIC DNA]</scope>
    <source>
        <strain evidence="3 4">BP-8</strain>
    </source>
</reference>
<keyword evidence="1" id="KW-0812">Transmembrane</keyword>
<dbReference type="RefSeq" id="WP_407286952.1">
    <property type="nucleotide sequence ID" value="NZ_CP147982.1"/>
</dbReference>
<sequence>MARSDDGRLLRPDFAARQPESAARDLTDAVADPLDVHGWGWGERSRAWTATAASVLLGAVAGICAHSWYGNGGAALGLGIAAVVITAAAAALGTRAGRTGQPVPPVALLLGGTLGVAAAWQAVPDGGPRFAAVGLTVAAVLALLGLCAGLGRAGLIGAASVALAVGAWELGLAMTTPARTGVALGFGSVLVLGYLPRLALMAAGLTRLDDQRSGGTPVSRHQVAGALGAAHRELALATVAMAASAGAAGVLTVRTPDLWTVLAGLLLCVVLCSRARAYPLAVEVVALLAAGLVVGVRLVLLWAIDGGAPAFALATLGVLAVLPVAVLAVRVPEALRARLRRWLDLAESVSVVALIPVALGAFGLYGLLFGTS</sequence>
<proteinExistence type="predicted"/>
<dbReference type="Pfam" id="PF19053">
    <property type="entry name" value="EccD"/>
    <property type="match status" value="1"/>
</dbReference>
<evidence type="ECO:0000313" key="4">
    <source>
        <dbReference type="Proteomes" id="UP001626628"/>
    </source>
</evidence>
<feature type="transmembrane region" description="Helical" evidence="1">
    <location>
        <begin position="349"/>
        <end position="369"/>
    </location>
</feature>
<feature type="transmembrane region" description="Helical" evidence="1">
    <location>
        <begin position="155"/>
        <end position="175"/>
    </location>
</feature>
<organism evidence="3 4">
    <name type="scientific">Streptomyces sirii</name>
    <dbReference type="NCBI Taxonomy" id="3127701"/>
    <lineage>
        <taxon>Bacteria</taxon>
        <taxon>Bacillati</taxon>
        <taxon>Actinomycetota</taxon>
        <taxon>Actinomycetes</taxon>
        <taxon>Kitasatosporales</taxon>
        <taxon>Streptomycetaceae</taxon>
        <taxon>Streptomyces</taxon>
    </lineage>
</organism>
<feature type="transmembrane region" description="Helical" evidence="1">
    <location>
        <begin position="129"/>
        <end position="148"/>
    </location>
</feature>
<protein>
    <submittedName>
        <fullName evidence="3">Secretion protein snm4</fullName>
    </submittedName>
</protein>
<evidence type="ECO:0000313" key="3">
    <source>
        <dbReference type="EMBL" id="WXK77892.1"/>
    </source>
</evidence>
<feature type="transmembrane region" description="Helical" evidence="1">
    <location>
        <begin position="284"/>
        <end position="304"/>
    </location>
</feature>
<keyword evidence="1" id="KW-1133">Transmembrane helix</keyword>
<dbReference type="Proteomes" id="UP001626628">
    <property type="component" value="Chromosome"/>
</dbReference>
<name>A0ABZ2QMW4_9ACTN</name>
<dbReference type="EMBL" id="CP147982">
    <property type="protein sequence ID" value="WXK77892.1"/>
    <property type="molecule type" value="Genomic_DNA"/>
</dbReference>
<gene>
    <name evidence="3" type="ORF">WAB15_18830</name>
</gene>
<keyword evidence="4" id="KW-1185">Reference proteome</keyword>
<feature type="transmembrane region" description="Helical" evidence="1">
    <location>
        <begin position="75"/>
        <end position="94"/>
    </location>
</feature>
<feature type="domain" description="EccD-like transmembrane" evidence="2">
    <location>
        <begin position="47"/>
        <end position="368"/>
    </location>
</feature>
<evidence type="ECO:0000259" key="2">
    <source>
        <dbReference type="Pfam" id="PF19053"/>
    </source>
</evidence>
<accession>A0ABZ2QMW4</accession>
<feature type="transmembrane region" description="Helical" evidence="1">
    <location>
        <begin position="106"/>
        <end position="123"/>
    </location>
</feature>
<feature type="transmembrane region" description="Helical" evidence="1">
    <location>
        <begin position="310"/>
        <end position="329"/>
    </location>
</feature>
<keyword evidence="1" id="KW-0472">Membrane</keyword>
<dbReference type="InterPro" id="IPR044049">
    <property type="entry name" value="EccD_transm"/>
</dbReference>
<feature type="transmembrane region" description="Helical" evidence="1">
    <location>
        <begin position="234"/>
        <end position="252"/>
    </location>
</feature>
<feature type="transmembrane region" description="Helical" evidence="1">
    <location>
        <begin position="181"/>
        <end position="203"/>
    </location>
</feature>
<feature type="transmembrane region" description="Helical" evidence="1">
    <location>
        <begin position="47"/>
        <end position="69"/>
    </location>
</feature>